<evidence type="ECO:0000259" key="6">
    <source>
        <dbReference type="Pfam" id="PF04542"/>
    </source>
</evidence>
<keyword evidence="9" id="KW-1185">Reference proteome</keyword>
<dbReference type="InterPro" id="IPR013324">
    <property type="entry name" value="RNA_pol_sigma_r3/r4-like"/>
</dbReference>
<dbReference type="Proteomes" id="UP000238312">
    <property type="component" value="Unassembled WGS sequence"/>
</dbReference>
<comment type="caution">
    <text evidence="8">The sequence shown here is derived from an EMBL/GenBank/DDBJ whole genome shotgun (WGS) entry which is preliminary data.</text>
</comment>
<evidence type="ECO:0000256" key="4">
    <source>
        <dbReference type="ARBA" id="ARBA00023125"/>
    </source>
</evidence>
<evidence type="ECO:0000313" key="8">
    <source>
        <dbReference type="EMBL" id="PRX62291.1"/>
    </source>
</evidence>
<dbReference type="PANTHER" id="PTHR43133">
    <property type="entry name" value="RNA POLYMERASE ECF-TYPE SIGMA FACTO"/>
    <property type="match status" value="1"/>
</dbReference>
<proteinExistence type="inferred from homology"/>
<feature type="domain" description="RNA polymerase sigma-70 region 2" evidence="6">
    <location>
        <begin position="32"/>
        <end position="92"/>
    </location>
</feature>
<keyword evidence="2" id="KW-0805">Transcription regulation</keyword>
<keyword evidence="4" id="KW-0238">DNA-binding</keyword>
<dbReference type="InterPro" id="IPR039425">
    <property type="entry name" value="RNA_pol_sigma-70-like"/>
</dbReference>
<dbReference type="InterPro" id="IPR014284">
    <property type="entry name" value="RNA_pol_sigma-70_dom"/>
</dbReference>
<sequence length="194" mass="21853">MATDDQHLPLPMEHLPDPAEDGIAARGDFLDLYDREYHLVVRFLLCCGAPQAEAEDATQEAFLEVWARWGWVRDTVRSPSLYLRIVAHHKYLRPPGPRRRLFLVTMGEREPPERSVPDHAVLTDESLDVLAALRELDANSMIAMALRVDGFTAVEIADHLGLSAQQVRDLQKKARKALRARLYPARAKEGGAPQ</sequence>
<dbReference type="InterPro" id="IPR007627">
    <property type="entry name" value="RNA_pol_sigma70_r2"/>
</dbReference>
<dbReference type="InterPro" id="IPR036388">
    <property type="entry name" value="WH-like_DNA-bd_sf"/>
</dbReference>
<dbReference type="Pfam" id="PF04545">
    <property type="entry name" value="Sigma70_r4"/>
    <property type="match status" value="1"/>
</dbReference>
<dbReference type="Gene3D" id="1.10.10.10">
    <property type="entry name" value="Winged helix-like DNA-binding domain superfamily/Winged helix DNA-binding domain"/>
    <property type="match status" value="1"/>
</dbReference>
<dbReference type="NCBIfam" id="TIGR02937">
    <property type="entry name" value="sigma70-ECF"/>
    <property type="match status" value="1"/>
</dbReference>
<organism evidence="8 9">
    <name type="scientific">Nonomuraea fuscirosea</name>
    <dbReference type="NCBI Taxonomy" id="1291556"/>
    <lineage>
        <taxon>Bacteria</taxon>
        <taxon>Bacillati</taxon>
        <taxon>Actinomycetota</taxon>
        <taxon>Actinomycetes</taxon>
        <taxon>Streptosporangiales</taxon>
        <taxon>Streptosporangiaceae</taxon>
        <taxon>Nonomuraea</taxon>
    </lineage>
</organism>
<evidence type="ECO:0000256" key="5">
    <source>
        <dbReference type="ARBA" id="ARBA00023163"/>
    </source>
</evidence>
<dbReference type="InterPro" id="IPR007630">
    <property type="entry name" value="RNA_pol_sigma70_r4"/>
</dbReference>
<dbReference type="SUPFAM" id="SSF88946">
    <property type="entry name" value="Sigma2 domain of RNA polymerase sigma factors"/>
    <property type="match status" value="1"/>
</dbReference>
<name>A0A2T0MUB4_9ACTN</name>
<evidence type="ECO:0000313" key="9">
    <source>
        <dbReference type="Proteomes" id="UP000238312"/>
    </source>
</evidence>
<dbReference type="Gene3D" id="1.10.1740.10">
    <property type="match status" value="1"/>
</dbReference>
<dbReference type="InterPro" id="IPR013325">
    <property type="entry name" value="RNA_pol_sigma_r2"/>
</dbReference>
<dbReference type="SUPFAM" id="SSF88659">
    <property type="entry name" value="Sigma3 and sigma4 domains of RNA polymerase sigma factors"/>
    <property type="match status" value="1"/>
</dbReference>
<dbReference type="OrthoDB" id="3608473at2"/>
<dbReference type="PANTHER" id="PTHR43133:SF8">
    <property type="entry name" value="RNA POLYMERASE SIGMA FACTOR HI_1459-RELATED"/>
    <property type="match status" value="1"/>
</dbReference>
<evidence type="ECO:0000256" key="3">
    <source>
        <dbReference type="ARBA" id="ARBA00023082"/>
    </source>
</evidence>
<protein>
    <submittedName>
        <fullName evidence="8">RNA polymerase sigma factor (Sigma-70 family)</fullName>
    </submittedName>
</protein>
<dbReference type="GO" id="GO:0016987">
    <property type="term" value="F:sigma factor activity"/>
    <property type="evidence" value="ECO:0007669"/>
    <property type="project" value="UniProtKB-KW"/>
</dbReference>
<dbReference type="EMBL" id="PVNG01000013">
    <property type="protein sequence ID" value="PRX62291.1"/>
    <property type="molecule type" value="Genomic_DNA"/>
</dbReference>
<evidence type="ECO:0000259" key="7">
    <source>
        <dbReference type="Pfam" id="PF04545"/>
    </source>
</evidence>
<keyword evidence="5" id="KW-0804">Transcription</keyword>
<evidence type="ECO:0000256" key="2">
    <source>
        <dbReference type="ARBA" id="ARBA00023015"/>
    </source>
</evidence>
<dbReference type="Pfam" id="PF04542">
    <property type="entry name" value="Sigma70_r2"/>
    <property type="match status" value="1"/>
</dbReference>
<dbReference type="GO" id="GO:0003677">
    <property type="term" value="F:DNA binding"/>
    <property type="evidence" value="ECO:0007669"/>
    <property type="project" value="UniProtKB-KW"/>
</dbReference>
<dbReference type="RefSeq" id="WP_106245282.1">
    <property type="nucleotide sequence ID" value="NZ_PVNG01000013.1"/>
</dbReference>
<evidence type="ECO:0000256" key="1">
    <source>
        <dbReference type="ARBA" id="ARBA00010641"/>
    </source>
</evidence>
<feature type="domain" description="RNA polymerase sigma-70 region 4" evidence="7">
    <location>
        <begin position="147"/>
        <end position="180"/>
    </location>
</feature>
<accession>A0A2T0MUB4</accession>
<dbReference type="AlphaFoldDB" id="A0A2T0MUB4"/>
<reference evidence="8 9" key="1">
    <citation type="submission" date="2018-03" db="EMBL/GenBank/DDBJ databases">
        <title>Genomic Encyclopedia of Type Strains, Phase III (KMG-III): the genomes of soil and plant-associated and newly described type strains.</title>
        <authorList>
            <person name="Whitman W."/>
        </authorList>
    </citation>
    <scope>NUCLEOTIDE SEQUENCE [LARGE SCALE GENOMIC DNA]</scope>
    <source>
        <strain evidence="8 9">CGMCC 4.7104</strain>
    </source>
</reference>
<gene>
    <name evidence="8" type="ORF">B0I32_113245</name>
</gene>
<keyword evidence="3" id="KW-0731">Sigma factor</keyword>
<dbReference type="GO" id="GO:0006352">
    <property type="term" value="P:DNA-templated transcription initiation"/>
    <property type="evidence" value="ECO:0007669"/>
    <property type="project" value="InterPro"/>
</dbReference>
<comment type="similarity">
    <text evidence="1">Belongs to the sigma-70 factor family. ECF subfamily.</text>
</comment>